<evidence type="ECO:0000313" key="2">
    <source>
        <dbReference type="EMBL" id="RJG56277.1"/>
    </source>
</evidence>
<dbReference type="GO" id="GO:0009055">
    <property type="term" value="F:electron transfer activity"/>
    <property type="evidence" value="ECO:0007669"/>
    <property type="project" value="InterPro"/>
</dbReference>
<evidence type="ECO:0000256" key="1">
    <source>
        <dbReference type="SAM" id="SignalP"/>
    </source>
</evidence>
<sequence length="165" mass="16685">MTISPSFRRPTLALLGFSLIGLPMLAGPLTAAPAAAPAPKTAIAARQAGYKKMGAAMKALNDQLKNDAPAKAAMVAAAQTIAATARDQSRLFPAGSGPTAGVPTDALPNIWTDRATFDGQMAKLVAESGKLVGIVNGGNADAIRAQAKATGGTCAACHRQFRADS</sequence>
<dbReference type="GO" id="GO:0005506">
    <property type="term" value="F:iron ion binding"/>
    <property type="evidence" value="ECO:0007669"/>
    <property type="project" value="InterPro"/>
</dbReference>
<dbReference type="GO" id="GO:0020037">
    <property type="term" value="F:heme binding"/>
    <property type="evidence" value="ECO:0007669"/>
    <property type="project" value="InterPro"/>
</dbReference>
<feature type="chain" id="PRO_5018985295" evidence="1">
    <location>
        <begin position="27"/>
        <end position="165"/>
    </location>
</feature>
<name>A0A418YVN5_9SPHN</name>
<dbReference type="RefSeq" id="WP_119744611.1">
    <property type="nucleotide sequence ID" value="NZ_QVRA01000004.1"/>
</dbReference>
<feature type="signal peptide" evidence="1">
    <location>
        <begin position="1"/>
        <end position="26"/>
    </location>
</feature>
<dbReference type="EMBL" id="QVRA01000004">
    <property type="protein sequence ID" value="RJG56277.1"/>
    <property type="molecule type" value="Genomic_DNA"/>
</dbReference>
<dbReference type="PROSITE" id="PS51009">
    <property type="entry name" value="CYTCII"/>
    <property type="match status" value="1"/>
</dbReference>
<accession>A0A418YVN5</accession>
<gene>
    <name evidence="2" type="ORF">D0Z70_06425</name>
</gene>
<protein>
    <submittedName>
        <fullName evidence="2">Cytochrome c</fullName>
    </submittedName>
</protein>
<dbReference type="GO" id="GO:0022900">
    <property type="term" value="P:electron transport chain"/>
    <property type="evidence" value="ECO:0007669"/>
    <property type="project" value="InterPro"/>
</dbReference>
<dbReference type="Pfam" id="PF01322">
    <property type="entry name" value="Cytochrom_C_2"/>
    <property type="match status" value="1"/>
</dbReference>
<proteinExistence type="predicted"/>
<reference evidence="2 3" key="1">
    <citation type="submission" date="2018-08" db="EMBL/GenBank/DDBJ databases">
        <title>Sphingobium sp. EO9.</title>
        <authorList>
            <person name="Park Y."/>
            <person name="Kim K.H."/>
            <person name="Jeon C.O."/>
        </authorList>
    </citation>
    <scope>NUCLEOTIDE SEQUENCE [LARGE SCALE GENOMIC DNA]</scope>
    <source>
        <strain evidence="2 3">EO9</strain>
    </source>
</reference>
<comment type="caution">
    <text evidence="2">The sequence shown here is derived from an EMBL/GenBank/DDBJ whole genome shotgun (WGS) entry which is preliminary data.</text>
</comment>
<organism evidence="2 3">
    <name type="scientific">Sphingobium terrigena</name>
    <dbReference type="NCBI Taxonomy" id="2304063"/>
    <lineage>
        <taxon>Bacteria</taxon>
        <taxon>Pseudomonadati</taxon>
        <taxon>Pseudomonadota</taxon>
        <taxon>Alphaproteobacteria</taxon>
        <taxon>Sphingomonadales</taxon>
        <taxon>Sphingomonadaceae</taxon>
        <taxon>Sphingobium</taxon>
    </lineage>
</organism>
<dbReference type="OrthoDB" id="7596534at2"/>
<keyword evidence="3" id="KW-1185">Reference proteome</keyword>
<keyword evidence="1" id="KW-0732">Signal</keyword>
<dbReference type="SUPFAM" id="SSF47175">
    <property type="entry name" value="Cytochromes"/>
    <property type="match status" value="1"/>
</dbReference>
<dbReference type="Gene3D" id="1.20.120.10">
    <property type="entry name" value="Cytochrome c/b562"/>
    <property type="match status" value="1"/>
</dbReference>
<dbReference type="AlphaFoldDB" id="A0A418YVN5"/>
<dbReference type="InterPro" id="IPR010980">
    <property type="entry name" value="Cyt_c/b562"/>
</dbReference>
<evidence type="ECO:0000313" key="3">
    <source>
        <dbReference type="Proteomes" id="UP000283469"/>
    </source>
</evidence>
<dbReference type="InterPro" id="IPR002321">
    <property type="entry name" value="Cyt_c_II"/>
</dbReference>
<dbReference type="Proteomes" id="UP000283469">
    <property type="component" value="Unassembled WGS sequence"/>
</dbReference>